<reference evidence="3 4" key="1">
    <citation type="submission" date="2024-06" db="EMBL/GenBank/DDBJ databases">
        <title>The Natural Products Discovery Center: Release of the First 8490 Sequenced Strains for Exploring Actinobacteria Biosynthetic Diversity.</title>
        <authorList>
            <person name="Kalkreuter E."/>
            <person name="Kautsar S.A."/>
            <person name="Yang D."/>
            <person name="Bader C.D."/>
            <person name="Teijaro C.N."/>
            <person name="Fluegel L."/>
            <person name="Davis C.M."/>
            <person name="Simpson J.R."/>
            <person name="Lauterbach L."/>
            <person name="Steele A.D."/>
            <person name="Gui C."/>
            <person name="Meng S."/>
            <person name="Li G."/>
            <person name="Viehrig K."/>
            <person name="Ye F."/>
            <person name="Su P."/>
            <person name="Kiefer A.F."/>
            <person name="Nichols A."/>
            <person name="Cepeda A.J."/>
            <person name="Yan W."/>
            <person name="Fan B."/>
            <person name="Jiang Y."/>
            <person name="Adhikari A."/>
            <person name="Zheng C.-J."/>
            <person name="Schuster L."/>
            <person name="Cowan T.M."/>
            <person name="Smanski M.J."/>
            <person name="Chevrette M.G."/>
            <person name="De Carvalho L.P.S."/>
            <person name="Shen B."/>
        </authorList>
    </citation>
    <scope>NUCLEOTIDE SEQUENCE [LARGE SCALE GENOMIC DNA]</scope>
    <source>
        <strain evidence="3 4">NPDC048946</strain>
    </source>
</reference>
<sequence length="141" mass="15481">MVSTVVVNGRSALRLERRLPHDPEQVWAVVSTADRLGRWYPFPVAAFEARVGGRLAFDYEGGVIEATLTDFDPKRRVFAFDEHDLGGSEREFDDHVRVEVRAGEGGGSVVVLTHVPTDTSNAEGVAAGWRQCLDRLAAEMG</sequence>
<organism evidence="3 4">
    <name type="scientific">Streptodolium elevatio</name>
    <dbReference type="NCBI Taxonomy" id="3157996"/>
    <lineage>
        <taxon>Bacteria</taxon>
        <taxon>Bacillati</taxon>
        <taxon>Actinomycetota</taxon>
        <taxon>Actinomycetes</taxon>
        <taxon>Kitasatosporales</taxon>
        <taxon>Streptomycetaceae</taxon>
        <taxon>Streptodolium</taxon>
    </lineage>
</organism>
<keyword evidence="4" id="KW-1185">Reference proteome</keyword>
<evidence type="ECO:0000259" key="2">
    <source>
        <dbReference type="Pfam" id="PF08327"/>
    </source>
</evidence>
<evidence type="ECO:0000313" key="3">
    <source>
        <dbReference type="EMBL" id="MEU8137119.1"/>
    </source>
</evidence>
<dbReference type="Pfam" id="PF08327">
    <property type="entry name" value="AHSA1"/>
    <property type="match status" value="1"/>
</dbReference>
<dbReference type="InterPro" id="IPR023393">
    <property type="entry name" value="START-like_dom_sf"/>
</dbReference>
<evidence type="ECO:0000256" key="1">
    <source>
        <dbReference type="ARBA" id="ARBA00006817"/>
    </source>
</evidence>
<dbReference type="Gene3D" id="3.30.530.20">
    <property type="match status" value="1"/>
</dbReference>
<dbReference type="SUPFAM" id="SSF55961">
    <property type="entry name" value="Bet v1-like"/>
    <property type="match status" value="1"/>
</dbReference>
<dbReference type="RefSeq" id="WP_358358545.1">
    <property type="nucleotide sequence ID" value="NZ_JBEZFP010000080.1"/>
</dbReference>
<dbReference type="InterPro" id="IPR013538">
    <property type="entry name" value="ASHA1/2-like_C"/>
</dbReference>
<comment type="similarity">
    <text evidence="1">Belongs to the AHA1 family.</text>
</comment>
<protein>
    <submittedName>
        <fullName evidence="3">SRPBCC domain-containing protein</fullName>
    </submittedName>
</protein>
<dbReference type="EMBL" id="JBEZFP010000080">
    <property type="protein sequence ID" value="MEU8137119.1"/>
    <property type="molecule type" value="Genomic_DNA"/>
</dbReference>
<proteinExistence type="inferred from homology"/>
<feature type="domain" description="Activator of Hsp90 ATPase homologue 1/2-like C-terminal" evidence="2">
    <location>
        <begin position="22"/>
        <end position="140"/>
    </location>
</feature>
<comment type="caution">
    <text evidence="3">The sequence shown here is derived from an EMBL/GenBank/DDBJ whole genome shotgun (WGS) entry which is preliminary data.</text>
</comment>
<accession>A0ABV3DQH7</accession>
<dbReference type="Proteomes" id="UP001551482">
    <property type="component" value="Unassembled WGS sequence"/>
</dbReference>
<evidence type="ECO:0000313" key="4">
    <source>
        <dbReference type="Proteomes" id="UP001551482"/>
    </source>
</evidence>
<name>A0ABV3DQH7_9ACTN</name>
<gene>
    <name evidence="3" type="ORF">AB0C36_26835</name>
</gene>